<evidence type="ECO:0000256" key="1">
    <source>
        <dbReference type="ARBA" id="ARBA00004127"/>
    </source>
</evidence>
<keyword evidence="2 5" id="KW-0812">Transmembrane</keyword>
<dbReference type="RefSeq" id="WP_216521689.1">
    <property type="nucleotide sequence ID" value="NZ_JAHLPM010000020.1"/>
</dbReference>
<feature type="transmembrane region" description="Helical" evidence="5">
    <location>
        <begin position="71"/>
        <end position="93"/>
    </location>
</feature>
<evidence type="ECO:0000256" key="3">
    <source>
        <dbReference type="ARBA" id="ARBA00022989"/>
    </source>
</evidence>
<reference evidence="6 7" key="1">
    <citation type="submission" date="2021-06" db="EMBL/GenBank/DDBJ databases">
        <authorList>
            <person name="Sun Q."/>
            <person name="Li D."/>
        </authorList>
    </citation>
    <scope>NUCLEOTIDE SEQUENCE [LARGE SCALE GENOMIC DNA]</scope>
    <source>
        <strain evidence="6 7">MSJ-40</strain>
    </source>
</reference>
<protein>
    <submittedName>
        <fullName evidence="6">Isoprenylcysteine carboxylmethyltransferase family protein</fullName>
    </submittedName>
</protein>
<evidence type="ECO:0000313" key="6">
    <source>
        <dbReference type="EMBL" id="MBU5439842.1"/>
    </source>
</evidence>
<organism evidence="6 7">
    <name type="scientific">Tissierella simiarum</name>
    <dbReference type="NCBI Taxonomy" id="2841534"/>
    <lineage>
        <taxon>Bacteria</taxon>
        <taxon>Bacillati</taxon>
        <taxon>Bacillota</taxon>
        <taxon>Tissierellia</taxon>
        <taxon>Tissierellales</taxon>
        <taxon>Tissierellaceae</taxon>
        <taxon>Tissierella</taxon>
    </lineage>
</organism>
<feature type="transmembrane region" description="Helical" evidence="5">
    <location>
        <begin position="113"/>
        <end position="139"/>
    </location>
</feature>
<dbReference type="InterPro" id="IPR007318">
    <property type="entry name" value="Phopholipid_MeTrfase"/>
</dbReference>
<accession>A0ABS6EAM6</accession>
<dbReference type="EMBL" id="JAHLPM010000020">
    <property type="protein sequence ID" value="MBU5439842.1"/>
    <property type="molecule type" value="Genomic_DNA"/>
</dbReference>
<dbReference type="Pfam" id="PF04191">
    <property type="entry name" value="PEMT"/>
    <property type="match status" value="1"/>
</dbReference>
<keyword evidence="7" id="KW-1185">Reference proteome</keyword>
<comment type="caution">
    <text evidence="6">The sequence shown here is derived from an EMBL/GenBank/DDBJ whole genome shotgun (WGS) entry which is preliminary data.</text>
</comment>
<evidence type="ECO:0000256" key="2">
    <source>
        <dbReference type="ARBA" id="ARBA00022692"/>
    </source>
</evidence>
<proteinExistence type="predicted"/>
<evidence type="ECO:0000256" key="5">
    <source>
        <dbReference type="SAM" id="Phobius"/>
    </source>
</evidence>
<sequence length="173" mass="20247">MNGFLLLIPFLMIRFGLLSIINKGAIKRASHFPPMSGNEILAYWIYQISNIAIFVFLFFLTVIIEFSWRFYIGLIIYIIGLILCAISVINFAVPSNEGFNYNGLYRCSRNPMYVSYLIYFVGCALLTQSLVLCGIVLIFQITSHWIILSEERWCIEKFGKEYKQYMKKVRRYI</sequence>
<gene>
    <name evidence="6" type="ORF">KQI42_17640</name>
</gene>
<evidence type="ECO:0000256" key="4">
    <source>
        <dbReference type="ARBA" id="ARBA00023136"/>
    </source>
</evidence>
<feature type="transmembrane region" description="Helical" evidence="5">
    <location>
        <begin position="43"/>
        <end position="64"/>
    </location>
</feature>
<keyword evidence="3 5" id="KW-1133">Transmembrane helix</keyword>
<dbReference type="Proteomes" id="UP000749471">
    <property type="component" value="Unassembled WGS sequence"/>
</dbReference>
<evidence type="ECO:0000313" key="7">
    <source>
        <dbReference type="Proteomes" id="UP000749471"/>
    </source>
</evidence>
<name>A0ABS6EAM6_9FIRM</name>
<keyword evidence="4 5" id="KW-0472">Membrane</keyword>
<comment type="subcellular location">
    <subcellularLocation>
        <location evidence="1">Endomembrane system</location>
        <topology evidence="1">Multi-pass membrane protein</topology>
    </subcellularLocation>
</comment>